<dbReference type="Gene3D" id="3.30.2010.10">
    <property type="entry name" value="Metalloproteases ('zincins'), catalytic domain"/>
    <property type="match status" value="1"/>
</dbReference>
<feature type="transmembrane region" description="Helical" evidence="2">
    <location>
        <begin position="333"/>
        <end position="358"/>
    </location>
</feature>
<dbReference type="CDD" id="cd07341">
    <property type="entry name" value="M56_BlaR1_MecR1_like"/>
    <property type="match status" value="1"/>
</dbReference>
<keyword evidence="2" id="KW-0472">Membrane</keyword>
<proteinExistence type="predicted"/>
<dbReference type="PANTHER" id="PTHR34978:SF3">
    <property type="entry name" value="SLR0241 PROTEIN"/>
    <property type="match status" value="1"/>
</dbReference>
<dbReference type="InterPro" id="IPR052173">
    <property type="entry name" value="Beta-lactam_resp_regulator"/>
</dbReference>
<comment type="caution">
    <text evidence="4">The sequence shown here is derived from an EMBL/GenBank/DDBJ whole genome shotgun (WGS) entry which is preliminary data.</text>
</comment>
<name>A0A7Y7U4R1_9BACT</name>
<protein>
    <submittedName>
        <fullName evidence="4">M48 family metalloprotease</fullName>
    </submittedName>
</protein>
<keyword evidence="2" id="KW-1133">Transmembrane helix</keyword>
<dbReference type="PANTHER" id="PTHR34978">
    <property type="entry name" value="POSSIBLE SENSOR-TRANSDUCER PROTEIN BLAR"/>
    <property type="match status" value="1"/>
</dbReference>
<dbReference type="EMBL" id="JABKAU010000002">
    <property type="protein sequence ID" value="NVO29939.1"/>
    <property type="molecule type" value="Genomic_DNA"/>
</dbReference>
<organism evidence="4 5">
    <name type="scientific">Hymenobacter lapidiphilus</name>
    <dbReference type="NCBI Taxonomy" id="2608003"/>
    <lineage>
        <taxon>Bacteria</taxon>
        <taxon>Pseudomonadati</taxon>
        <taxon>Bacteroidota</taxon>
        <taxon>Cytophagia</taxon>
        <taxon>Cytophagales</taxon>
        <taxon>Hymenobacteraceae</taxon>
        <taxon>Hymenobacter</taxon>
    </lineage>
</organism>
<evidence type="ECO:0000313" key="4">
    <source>
        <dbReference type="EMBL" id="NVO29939.1"/>
    </source>
</evidence>
<feature type="transmembrane region" description="Helical" evidence="2">
    <location>
        <begin position="53"/>
        <end position="73"/>
    </location>
</feature>
<evidence type="ECO:0000256" key="1">
    <source>
        <dbReference type="SAM" id="MobiDB-lite"/>
    </source>
</evidence>
<feature type="compositionally biased region" description="Pro residues" evidence="1">
    <location>
        <begin position="753"/>
        <end position="762"/>
    </location>
</feature>
<feature type="region of interest" description="Disordered" evidence="1">
    <location>
        <begin position="830"/>
        <end position="849"/>
    </location>
</feature>
<dbReference type="GO" id="GO:0008237">
    <property type="term" value="F:metallopeptidase activity"/>
    <property type="evidence" value="ECO:0007669"/>
    <property type="project" value="UniProtKB-KW"/>
</dbReference>
<evidence type="ECO:0000313" key="5">
    <source>
        <dbReference type="Proteomes" id="UP000565521"/>
    </source>
</evidence>
<feature type="region of interest" description="Disordered" evidence="1">
    <location>
        <begin position="740"/>
        <end position="780"/>
    </location>
</feature>
<feature type="domain" description="Peptidase M56" evidence="3">
    <location>
        <begin position="128"/>
        <end position="274"/>
    </location>
</feature>
<evidence type="ECO:0000256" key="2">
    <source>
        <dbReference type="SAM" id="Phobius"/>
    </source>
</evidence>
<dbReference type="RefSeq" id="WP_176906646.1">
    <property type="nucleotide sequence ID" value="NZ_JABKAU010000002.1"/>
</dbReference>
<reference evidence="4 5" key="1">
    <citation type="submission" date="2020-05" db="EMBL/GenBank/DDBJ databases">
        <title>Hymenobacter terrestris sp. nov. and Hymenobacter lapidiphilus sp. nov., isolated from regoliths in Antarctica.</title>
        <authorList>
            <person name="Sedlacek I."/>
            <person name="Pantucek R."/>
            <person name="Zeman M."/>
            <person name="Holochova P."/>
            <person name="Kralova S."/>
            <person name="Stankova E."/>
            <person name="Sedo O."/>
            <person name="Micenkova L."/>
            <person name="Svec P."/>
            <person name="Gupta V."/>
            <person name="Sood U."/>
            <person name="Korpole U.S."/>
            <person name="Lal R."/>
        </authorList>
    </citation>
    <scope>NUCLEOTIDE SEQUENCE [LARGE SCALE GENOMIC DNA]</scope>
    <source>
        <strain evidence="4 5">P5342</strain>
    </source>
</reference>
<keyword evidence="4" id="KW-0645">Protease</keyword>
<keyword evidence="4" id="KW-0482">Metalloprotease</keyword>
<dbReference type="GO" id="GO:0006508">
    <property type="term" value="P:proteolysis"/>
    <property type="evidence" value="ECO:0007669"/>
    <property type="project" value="UniProtKB-KW"/>
</dbReference>
<feature type="region of interest" description="Disordered" evidence="1">
    <location>
        <begin position="608"/>
        <end position="657"/>
    </location>
</feature>
<dbReference type="Proteomes" id="UP000565521">
    <property type="component" value="Unassembled WGS sequence"/>
</dbReference>
<gene>
    <name evidence="4" type="ORF">HW554_01865</name>
</gene>
<dbReference type="InterPro" id="IPR008756">
    <property type="entry name" value="Peptidase_M56"/>
</dbReference>
<keyword evidence="5" id="KW-1185">Reference proteome</keyword>
<feature type="transmembrane region" description="Helical" evidence="2">
    <location>
        <begin position="130"/>
        <end position="153"/>
    </location>
</feature>
<sequence length="849" mass="91800">MNWLEQLLPPALVRALGWTLLHSLWQGAVVALALAGLLLLLRRHSAQVRYRTASAGLITLLLLCGLTFGRYYYQAPSAGPATTAVVQPAETGGTLGAAVAAAPAARLAGSPAAPSWLDSWQTYFDANLPLLVTVWLMGLLVMMLRLLGSLAYVQRLRRYRVQPLAAEWQERLAALADRAGLKQRVELLESALVKVPVVVGHLRPVVLLPLGTVTGLGATYLEAVLAHELAHVQRRDYLLNLLQAVAETVLFYHPGVWFMAACLRTERENCCDDVATALVGGNPLTVARALAALAELTAAPAPVGASLALSALGPDGSVLGRIRRLVQGRQRPTFAEGFMAACVVLVGVVVLSTAVALARPAATSLAATLAKPAAALRRATMPVPVLPAAAAPAAAASSQEALRILSVSADGQAQARLGSTEISFDTICNPRLMRWSRAGRRSDDASTVIIKRDKKGRLTELLIDGQPVDIAPARKKGDQVDVVRLDSRANRLAPLPQTNDQQRLEELALRMNRATLSGDAPSAADAQELSALALAEAQKAVGEMDIDDITRNAFAQAEKELEAAVKSARTDEERELLQEQVEAMRERQQARADVVMEQRRDIRQDIREAQEQARRDAEQARRDADQTRRDVEQHRRDADQARRDADQARRDVEQARRDKGTAALLQELRRDNLIQNTNNLQLSLSASGMTVNGKKQPAAVQQKYLRLIEQQQGQPLRGAYNLNYQTSGSTTNIVGTMMTPPAPPASRAAPTPQAMPAPPAPPALRSANMPPAPPAPPRLDTDKIRAALRRDGLIGATDKGFQFQLNDKTMTVNGQQQPAEVADKYRRLLGVQPSPDGKNSRNIQISVSE</sequence>
<feature type="compositionally biased region" description="Polar residues" evidence="1">
    <location>
        <begin position="840"/>
        <end position="849"/>
    </location>
</feature>
<feature type="transmembrane region" description="Helical" evidence="2">
    <location>
        <begin position="20"/>
        <end position="41"/>
    </location>
</feature>
<evidence type="ECO:0000259" key="3">
    <source>
        <dbReference type="Pfam" id="PF05569"/>
    </source>
</evidence>
<accession>A0A7Y7U4R1</accession>
<keyword evidence="2" id="KW-0812">Transmembrane</keyword>
<dbReference type="Pfam" id="PF05569">
    <property type="entry name" value="Peptidase_M56"/>
    <property type="match status" value="1"/>
</dbReference>
<dbReference type="AlphaFoldDB" id="A0A7Y7U4R1"/>
<keyword evidence="4" id="KW-0378">Hydrolase</keyword>